<gene>
    <name evidence="2" type="ORF">P255_02765</name>
</gene>
<organism evidence="2 3">
    <name type="scientific">Acinetobacter brisouii CIP 110357</name>
    <dbReference type="NCBI Taxonomy" id="1341683"/>
    <lineage>
        <taxon>Bacteria</taxon>
        <taxon>Pseudomonadati</taxon>
        <taxon>Pseudomonadota</taxon>
        <taxon>Gammaproteobacteria</taxon>
        <taxon>Moraxellales</taxon>
        <taxon>Moraxellaceae</taxon>
        <taxon>Acinetobacter</taxon>
    </lineage>
</organism>
<dbReference type="OrthoDB" id="8611311at2"/>
<dbReference type="AlphaFoldDB" id="V2UKA4"/>
<keyword evidence="3" id="KW-1185">Reference proteome</keyword>
<name>V2UKA4_9GAMM</name>
<dbReference type="HOGENOM" id="CLU_142800_0_0_6"/>
<evidence type="ECO:0000313" key="3">
    <source>
        <dbReference type="Proteomes" id="UP000018418"/>
    </source>
</evidence>
<protein>
    <submittedName>
        <fullName evidence="2">Phasin family protein</fullName>
    </submittedName>
</protein>
<evidence type="ECO:0000259" key="1">
    <source>
        <dbReference type="Pfam" id="PF09361"/>
    </source>
</evidence>
<evidence type="ECO:0000313" key="2">
    <source>
        <dbReference type="EMBL" id="ESK49026.1"/>
    </source>
</evidence>
<dbReference type="PATRIC" id="fig|1341683.3.peg.2731"/>
<comment type="caution">
    <text evidence="2">The sequence shown here is derived from an EMBL/GenBank/DDBJ whole genome shotgun (WGS) entry which is preliminary data.</text>
</comment>
<reference evidence="2 3" key="1">
    <citation type="submission" date="2013-10" db="EMBL/GenBank/DDBJ databases">
        <title>The Genome Sequence of Acinetobacter brisouii CIP 110357.</title>
        <authorList>
            <consortium name="The Broad Institute Genomics Platform"/>
            <consortium name="The Broad Institute Genome Sequencing Center for Infectious Disease"/>
            <person name="Cerqueira G."/>
            <person name="Feldgarden M."/>
            <person name="Courvalin P."/>
            <person name="Grillot-Courvalin C."/>
            <person name="Clermont D."/>
            <person name="Rocha E."/>
            <person name="Yoon E.-J."/>
            <person name="Nemec A."/>
            <person name="Young S.K."/>
            <person name="Zeng Q."/>
            <person name="Gargeya S."/>
            <person name="Fitzgerald M."/>
            <person name="Abouelleil A."/>
            <person name="Alvarado L."/>
            <person name="Berlin A.M."/>
            <person name="Chapman S.B."/>
            <person name="Gainer-Dewar J."/>
            <person name="Goldberg J."/>
            <person name="Gnerre S."/>
            <person name="Griggs A."/>
            <person name="Gujja S."/>
            <person name="Hansen M."/>
            <person name="Howarth C."/>
            <person name="Imamovic A."/>
            <person name="Ireland A."/>
            <person name="Larimer J."/>
            <person name="McCowan C."/>
            <person name="Murphy C."/>
            <person name="Pearson M."/>
            <person name="Poon T.W."/>
            <person name="Priest M."/>
            <person name="Roberts A."/>
            <person name="Saif S."/>
            <person name="Shea T."/>
            <person name="Sykes S."/>
            <person name="Wortman J."/>
            <person name="Nusbaum C."/>
            <person name="Birren B."/>
        </authorList>
    </citation>
    <scope>NUCLEOTIDE SEQUENCE [LARGE SCALE GENOMIC DNA]</scope>
    <source>
        <strain evidence="2 3">CIP 110357</strain>
    </source>
</reference>
<dbReference type="Proteomes" id="UP000018418">
    <property type="component" value="Unassembled WGS sequence"/>
</dbReference>
<dbReference type="STRING" id="396323.VH98_03560"/>
<sequence length="114" mass="12969">MLYGEMFANMNSQYKNMFEPYAKFNSLIAKNFADLTNLQLDAARQYADITLSQVFANSEVKDMQSMVGCCTKQMETMTKLSQQMIEDGKKLASLTAEFKSEFDKLVSESMPNTK</sequence>
<dbReference type="EMBL" id="AYEU01000011">
    <property type="protein sequence ID" value="ESK49026.1"/>
    <property type="molecule type" value="Genomic_DNA"/>
</dbReference>
<dbReference type="Pfam" id="PF09361">
    <property type="entry name" value="Phasin_2"/>
    <property type="match status" value="1"/>
</dbReference>
<feature type="domain" description="Phasin" evidence="1">
    <location>
        <begin position="10"/>
        <end position="109"/>
    </location>
</feature>
<proteinExistence type="predicted"/>
<dbReference type="InterPro" id="IPR014176">
    <property type="entry name" value="Phasin_subfam-3"/>
</dbReference>
<dbReference type="InterPro" id="IPR018968">
    <property type="entry name" value="Phasin"/>
</dbReference>
<accession>V2UKA4</accession>
<dbReference type="NCBIfam" id="TIGR02809">
    <property type="entry name" value="phasin_3"/>
    <property type="match status" value="1"/>
</dbReference>